<reference evidence="2" key="1">
    <citation type="submission" date="2019-07" db="EMBL/GenBank/DDBJ databases">
        <title>Toxilogical consequences of a new and cryptic species of cyanobacteria (Komarekiella delphini-convector) recovered from the epidermis of a bottlenose dolphin and 1500 ft. in the air.</title>
        <authorList>
            <person name="Brown A.O."/>
            <person name="Dvorak P."/>
            <person name="Villanueva C.D."/>
            <person name="Foss A.J."/>
            <person name="Garvey A.D."/>
            <person name="Gibson Q.A."/>
            <person name="Johansen J.R."/>
            <person name="Casamatta D.A."/>
        </authorList>
    </citation>
    <scope>NUCLEOTIDE SEQUENCE</scope>
    <source>
        <strain evidence="2">SJRDD-AB1</strain>
    </source>
</reference>
<protein>
    <submittedName>
        <fullName evidence="2">Uncharacterized protein</fullName>
    </submittedName>
</protein>
<keyword evidence="3" id="KW-1185">Reference proteome</keyword>
<gene>
    <name evidence="2" type="ORF">FNW02_31190</name>
</gene>
<dbReference type="EMBL" id="VJXY01000055">
    <property type="protein sequence ID" value="MBD6620138.1"/>
    <property type="molecule type" value="Genomic_DNA"/>
</dbReference>
<keyword evidence="1" id="KW-0732">Signal</keyword>
<dbReference type="AlphaFoldDB" id="A0AA40T3A3"/>
<evidence type="ECO:0000313" key="3">
    <source>
        <dbReference type="Proteomes" id="UP001165986"/>
    </source>
</evidence>
<proteinExistence type="predicted"/>
<feature type="signal peptide" evidence="1">
    <location>
        <begin position="1"/>
        <end position="23"/>
    </location>
</feature>
<name>A0AA40T3A3_9NOST</name>
<organism evidence="2 3">
    <name type="scientific">Komarekiella delphini-convector SJRDD-AB1</name>
    <dbReference type="NCBI Taxonomy" id="2593771"/>
    <lineage>
        <taxon>Bacteria</taxon>
        <taxon>Bacillati</taxon>
        <taxon>Cyanobacteriota</taxon>
        <taxon>Cyanophyceae</taxon>
        <taxon>Nostocales</taxon>
        <taxon>Nostocaceae</taxon>
        <taxon>Komarekiella</taxon>
        <taxon>Komarekiella delphini-convector</taxon>
    </lineage>
</organism>
<dbReference type="Proteomes" id="UP001165986">
    <property type="component" value="Unassembled WGS sequence"/>
</dbReference>
<comment type="caution">
    <text evidence="2">The sequence shown here is derived from an EMBL/GenBank/DDBJ whole genome shotgun (WGS) entry which is preliminary data.</text>
</comment>
<evidence type="ECO:0000256" key="1">
    <source>
        <dbReference type="SAM" id="SignalP"/>
    </source>
</evidence>
<evidence type="ECO:0000313" key="2">
    <source>
        <dbReference type="EMBL" id="MBD6620138.1"/>
    </source>
</evidence>
<sequence>MFLKRFSSVLAVIALSVSGTAIAQTTNNYIYIEVGTDSHGNPITLDLSSIKGTEYILLYKHGDKTVKTTLYASCNEGKLFSKRVSLYTSTGRLTSDNNTEREIFPKPGTADAGSMEIVCQAAGIHKDYSTQNQKF</sequence>
<accession>A0AA40T3A3</accession>
<feature type="chain" id="PRO_5041215246" evidence="1">
    <location>
        <begin position="24"/>
        <end position="135"/>
    </location>
</feature>